<evidence type="ECO:0000256" key="2">
    <source>
        <dbReference type="ARBA" id="ARBA00023015"/>
    </source>
</evidence>
<evidence type="ECO:0000259" key="5">
    <source>
        <dbReference type="Pfam" id="PF04542"/>
    </source>
</evidence>
<dbReference type="NCBIfam" id="TIGR02937">
    <property type="entry name" value="sigma70-ECF"/>
    <property type="match status" value="1"/>
</dbReference>
<dbReference type="Gene3D" id="1.10.1740.10">
    <property type="match status" value="1"/>
</dbReference>
<comment type="similarity">
    <text evidence="1">Belongs to the sigma-70 factor family. ECF subfamily.</text>
</comment>
<keyword evidence="8" id="KW-1185">Reference proteome</keyword>
<evidence type="ECO:0000256" key="1">
    <source>
        <dbReference type="ARBA" id="ARBA00010641"/>
    </source>
</evidence>
<comment type="caution">
    <text evidence="7">The sequence shown here is derived from an EMBL/GenBank/DDBJ whole genome shotgun (WGS) entry which is preliminary data.</text>
</comment>
<dbReference type="SUPFAM" id="SSF88946">
    <property type="entry name" value="Sigma2 domain of RNA polymerase sigma factors"/>
    <property type="match status" value="1"/>
</dbReference>
<dbReference type="InterPro" id="IPR013324">
    <property type="entry name" value="RNA_pol_sigma_r3/r4-like"/>
</dbReference>
<feature type="domain" description="RNA polymerase sigma factor 70 region 4 type 2" evidence="6">
    <location>
        <begin position="122"/>
        <end position="171"/>
    </location>
</feature>
<proteinExistence type="inferred from homology"/>
<sequence>MDNAHVLSCLQAGDMEVFTSVFKAYHKPLCNYAHSFLHNEEDAKDAVQDVFTKLCSSPNLWGNIDDIRGYLYQSVRNRCLVYIRSDKSDIIRNEYNSGTDLLNIGSSQDAASIDEQKDLDFKIQYLLSKLPFKRRRVVLMYYYENLSYKEAATKLGLTKDTIKTQLALARSAFREMRHLLRLLIGLSSFFLF</sequence>
<evidence type="ECO:0000313" key="7">
    <source>
        <dbReference type="EMBL" id="RPD41118.1"/>
    </source>
</evidence>
<dbReference type="GO" id="GO:0016987">
    <property type="term" value="F:sigma factor activity"/>
    <property type="evidence" value="ECO:0007669"/>
    <property type="project" value="UniProtKB-KW"/>
</dbReference>
<dbReference type="InterPro" id="IPR013325">
    <property type="entry name" value="RNA_pol_sigma_r2"/>
</dbReference>
<dbReference type="Proteomes" id="UP000279089">
    <property type="component" value="Unassembled WGS sequence"/>
</dbReference>
<feature type="domain" description="RNA polymerase sigma-70 region 2" evidence="5">
    <location>
        <begin position="22"/>
        <end position="87"/>
    </location>
</feature>
<protein>
    <submittedName>
        <fullName evidence="7">Sigma-70 family RNA polymerase sigma factor</fullName>
    </submittedName>
</protein>
<reference evidence="8" key="1">
    <citation type="submission" date="2018-11" db="EMBL/GenBank/DDBJ databases">
        <title>Chitinophaga lutea sp.nov., isolate from arsenic contaminated soil.</title>
        <authorList>
            <person name="Zong Y."/>
        </authorList>
    </citation>
    <scope>NUCLEOTIDE SEQUENCE [LARGE SCALE GENOMIC DNA]</scope>
    <source>
        <strain evidence="8">YLT18</strain>
    </source>
</reference>
<organism evidence="7 8">
    <name type="scientific">Chitinophaga barathri</name>
    <dbReference type="NCBI Taxonomy" id="1647451"/>
    <lineage>
        <taxon>Bacteria</taxon>
        <taxon>Pseudomonadati</taxon>
        <taxon>Bacteroidota</taxon>
        <taxon>Chitinophagia</taxon>
        <taxon>Chitinophagales</taxon>
        <taxon>Chitinophagaceae</taxon>
        <taxon>Chitinophaga</taxon>
    </lineage>
</organism>
<dbReference type="InterPro" id="IPR007627">
    <property type="entry name" value="RNA_pol_sigma70_r2"/>
</dbReference>
<evidence type="ECO:0000256" key="3">
    <source>
        <dbReference type="ARBA" id="ARBA00023082"/>
    </source>
</evidence>
<dbReference type="AlphaFoldDB" id="A0A3N4MC68"/>
<dbReference type="GO" id="GO:0003677">
    <property type="term" value="F:DNA binding"/>
    <property type="evidence" value="ECO:0007669"/>
    <property type="project" value="InterPro"/>
</dbReference>
<dbReference type="InterPro" id="IPR039425">
    <property type="entry name" value="RNA_pol_sigma-70-like"/>
</dbReference>
<keyword evidence="2" id="KW-0805">Transcription regulation</keyword>
<dbReference type="PANTHER" id="PTHR43133">
    <property type="entry name" value="RNA POLYMERASE ECF-TYPE SIGMA FACTO"/>
    <property type="match status" value="1"/>
</dbReference>
<dbReference type="EMBL" id="RMBX01000005">
    <property type="protein sequence ID" value="RPD41118.1"/>
    <property type="molecule type" value="Genomic_DNA"/>
</dbReference>
<dbReference type="InterPro" id="IPR036388">
    <property type="entry name" value="WH-like_DNA-bd_sf"/>
</dbReference>
<dbReference type="Pfam" id="PF04542">
    <property type="entry name" value="Sigma70_r2"/>
    <property type="match status" value="1"/>
</dbReference>
<dbReference type="OrthoDB" id="9772248at2"/>
<dbReference type="GO" id="GO:0006352">
    <property type="term" value="P:DNA-templated transcription initiation"/>
    <property type="evidence" value="ECO:0007669"/>
    <property type="project" value="InterPro"/>
</dbReference>
<dbReference type="InterPro" id="IPR013249">
    <property type="entry name" value="RNA_pol_sigma70_r4_t2"/>
</dbReference>
<dbReference type="Gene3D" id="1.10.10.10">
    <property type="entry name" value="Winged helix-like DNA-binding domain superfamily/Winged helix DNA-binding domain"/>
    <property type="match status" value="1"/>
</dbReference>
<evidence type="ECO:0000259" key="6">
    <source>
        <dbReference type="Pfam" id="PF08281"/>
    </source>
</evidence>
<keyword evidence="3" id="KW-0731">Sigma factor</keyword>
<dbReference type="Pfam" id="PF08281">
    <property type="entry name" value="Sigma70_r4_2"/>
    <property type="match status" value="1"/>
</dbReference>
<evidence type="ECO:0000256" key="4">
    <source>
        <dbReference type="ARBA" id="ARBA00023163"/>
    </source>
</evidence>
<accession>A0A3N4MC68</accession>
<dbReference type="CDD" id="cd06171">
    <property type="entry name" value="Sigma70_r4"/>
    <property type="match status" value="1"/>
</dbReference>
<gene>
    <name evidence="7" type="ORF">EG028_10555</name>
</gene>
<evidence type="ECO:0000313" key="8">
    <source>
        <dbReference type="Proteomes" id="UP000279089"/>
    </source>
</evidence>
<keyword evidence="4" id="KW-0804">Transcription</keyword>
<name>A0A3N4MC68_9BACT</name>
<dbReference type="SUPFAM" id="SSF88659">
    <property type="entry name" value="Sigma3 and sigma4 domains of RNA polymerase sigma factors"/>
    <property type="match status" value="1"/>
</dbReference>
<dbReference type="InterPro" id="IPR014284">
    <property type="entry name" value="RNA_pol_sigma-70_dom"/>
</dbReference>
<dbReference type="PANTHER" id="PTHR43133:SF46">
    <property type="entry name" value="RNA POLYMERASE SIGMA-70 FACTOR ECF SUBFAMILY"/>
    <property type="match status" value="1"/>
</dbReference>
<dbReference type="RefSeq" id="WP_120516579.1">
    <property type="nucleotide sequence ID" value="NZ_QXZY01000006.1"/>
</dbReference>